<reference evidence="2 3" key="1">
    <citation type="submission" date="2024-01" db="EMBL/GenBank/DDBJ databases">
        <title>The genomes of 5 underutilized Papilionoideae crops provide insights into root nodulation and disease resistanc.</title>
        <authorList>
            <person name="Jiang F."/>
        </authorList>
    </citation>
    <scope>NUCLEOTIDE SEQUENCE [LARGE SCALE GENOMIC DNA]</scope>
    <source>
        <strain evidence="2">LVBAO_FW01</strain>
        <tissue evidence="2">Leaves</tissue>
    </source>
</reference>
<organism evidence="2 3">
    <name type="scientific">Canavalia gladiata</name>
    <name type="common">Sword bean</name>
    <name type="synonym">Dolichos gladiatus</name>
    <dbReference type="NCBI Taxonomy" id="3824"/>
    <lineage>
        <taxon>Eukaryota</taxon>
        <taxon>Viridiplantae</taxon>
        <taxon>Streptophyta</taxon>
        <taxon>Embryophyta</taxon>
        <taxon>Tracheophyta</taxon>
        <taxon>Spermatophyta</taxon>
        <taxon>Magnoliopsida</taxon>
        <taxon>eudicotyledons</taxon>
        <taxon>Gunneridae</taxon>
        <taxon>Pentapetalae</taxon>
        <taxon>rosids</taxon>
        <taxon>fabids</taxon>
        <taxon>Fabales</taxon>
        <taxon>Fabaceae</taxon>
        <taxon>Papilionoideae</taxon>
        <taxon>50 kb inversion clade</taxon>
        <taxon>NPAAA clade</taxon>
        <taxon>indigoferoid/millettioid clade</taxon>
        <taxon>Phaseoleae</taxon>
        <taxon>Canavalia</taxon>
    </lineage>
</organism>
<dbReference type="AlphaFoldDB" id="A0AAN9MVD9"/>
<feature type="transmembrane region" description="Helical" evidence="1">
    <location>
        <begin position="64"/>
        <end position="88"/>
    </location>
</feature>
<keyword evidence="1" id="KW-1133">Transmembrane helix</keyword>
<dbReference type="Proteomes" id="UP001367508">
    <property type="component" value="Unassembled WGS sequence"/>
</dbReference>
<evidence type="ECO:0000313" key="3">
    <source>
        <dbReference type="Proteomes" id="UP001367508"/>
    </source>
</evidence>
<keyword evidence="1" id="KW-0472">Membrane</keyword>
<protein>
    <submittedName>
        <fullName evidence="2">Uncharacterized protein</fullName>
    </submittedName>
</protein>
<evidence type="ECO:0000313" key="2">
    <source>
        <dbReference type="EMBL" id="KAK7361321.1"/>
    </source>
</evidence>
<name>A0AAN9MVD9_CANGL</name>
<accession>A0AAN9MVD9</accession>
<sequence length="205" mass="22809">MHDLGSYKITLTYSEFFLGLLPHVQHPLLSNACIDTRLFGPACFGRIISLDRPTIELGTRLGTWFLNLVPIHLCMCCMILGLGTIVLFPPVWDPTPFRKHCSILHSTAESGMKFLHSYSTIRSYGSDDPIPRKSSFLIEKGSHLVSLGCNSVLSSWKAVEGKGLQGIQFYMEEVTLVSVAAHFCNFDVQGRTATRLSLVSSWRVS</sequence>
<evidence type="ECO:0000256" key="1">
    <source>
        <dbReference type="SAM" id="Phobius"/>
    </source>
</evidence>
<dbReference type="EMBL" id="JAYMYQ010000001">
    <property type="protein sequence ID" value="KAK7361321.1"/>
    <property type="molecule type" value="Genomic_DNA"/>
</dbReference>
<comment type="caution">
    <text evidence="2">The sequence shown here is derived from an EMBL/GenBank/DDBJ whole genome shotgun (WGS) entry which is preliminary data.</text>
</comment>
<keyword evidence="1" id="KW-0812">Transmembrane</keyword>
<proteinExistence type="predicted"/>
<keyword evidence="3" id="KW-1185">Reference proteome</keyword>
<gene>
    <name evidence="2" type="ORF">VNO77_03371</name>
</gene>